<sequence>MTSCLLLLLQAKQTSGGPAVRAVLTRHSGPLVCVMSARTKRRSHCEEAVIAPGTPAYENWLSPGGAVYRQFWFFNVQNAREVVEEGAAPVVAEKGPYTYL</sequence>
<evidence type="ECO:0000256" key="7">
    <source>
        <dbReference type="SAM" id="SignalP"/>
    </source>
</evidence>
<dbReference type="GO" id="GO:0005901">
    <property type="term" value="C:caveola"/>
    <property type="evidence" value="ECO:0007669"/>
    <property type="project" value="TreeGrafter"/>
</dbReference>
<evidence type="ECO:0000256" key="6">
    <source>
        <dbReference type="ARBA" id="ARBA00023180"/>
    </source>
</evidence>
<dbReference type="GO" id="GO:0005041">
    <property type="term" value="F:low-density lipoprotein particle receptor activity"/>
    <property type="evidence" value="ECO:0007669"/>
    <property type="project" value="TreeGrafter"/>
</dbReference>
<dbReference type="Ensembl" id="ENSHCOT00000004580.1">
    <property type="protein sequence ID" value="ENSHCOP00000005902.1"/>
    <property type="gene ID" value="ENSHCOG00000007620.1"/>
</dbReference>
<dbReference type="GO" id="GO:0009986">
    <property type="term" value="C:cell surface"/>
    <property type="evidence" value="ECO:0007669"/>
    <property type="project" value="TreeGrafter"/>
</dbReference>
<dbReference type="Proteomes" id="UP000264820">
    <property type="component" value="Unplaced"/>
</dbReference>
<feature type="chain" id="PRO_5018531027" evidence="7">
    <location>
        <begin position="17"/>
        <end position="100"/>
    </location>
</feature>
<dbReference type="GO" id="GO:0006898">
    <property type="term" value="P:receptor-mediated endocytosis"/>
    <property type="evidence" value="ECO:0007669"/>
    <property type="project" value="TreeGrafter"/>
</dbReference>
<keyword evidence="9" id="KW-1185">Reference proteome</keyword>
<name>A0A3Q2XP77_HIPCM</name>
<dbReference type="PANTHER" id="PTHR11923:SF12">
    <property type="entry name" value="PLATELET GLYCOPROTEIN 4"/>
    <property type="match status" value="1"/>
</dbReference>
<dbReference type="STRING" id="109280.ENSHCOP00000005902"/>
<organism evidence="8 9">
    <name type="scientific">Hippocampus comes</name>
    <name type="common">Tiger tail seahorse</name>
    <dbReference type="NCBI Taxonomy" id="109280"/>
    <lineage>
        <taxon>Eukaryota</taxon>
        <taxon>Metazoa</taxon>
        <taxon>Chordata</taxon>
        <taxon>Craniata</taxon>
        <taxon>Vertebrata</taxon>
        <taxon>Euteleostomi</taxon>
        <taxon>Actinopterygii</taxon>
        <taxon>Neopterygii</taxon>
        <taxon>Teleostei</taxon>
        <taxon>Neoteleostei</taxon>
        <taxon>Acanthomorphata</taxon>
        <taxon>Syngnathiaria</taxon>
        <taxon>Syngnathiformes</taxon>
        <taxon>Syngnathoidei</taxon>
        <taxon>Syngnathidae</taxon>
        <taxon>Hippocampus</taxon>
    </lineage>
</organism>
<evidence type="ECO:0000256" key="3">
    <source>
        <dbReference type="ARBA" id="ARBA00022692"/>
    </source>
</evidence>
<feature type="signal peptide" evidence="7">
    <location>
        <begin position="1"/>
        <end position="16"/>
    </location>
</feature>
<evidence type="ECO:0000256" key="5">
    <source>
        <dbReference type="ARBA" id="ARBA00023136"/>
    </source>
</evidence>
<comment type="subcellular location">
    <subcellularLocation>
        <location evidence="1">Membrane</location>
    </subcellularLocation>
</comment>
<reference evidence="8" key="1">
    <citation type="submission" date="2025-08" db="UniProtKB">
        <authorList>
            <consortium name="Ensembl"/>
        </authorList>
    </citation>
    <scope>IDENTIFICATION</scope>
</reference>
<keyword evidence="5" id="KW-0472">Membrane</keyword>
<dbReference type="OMA" id="VCVMSAR"/>
<evidence type="ECO:0000313" key="8">
    <source>
        <dbReference type="Ensembl" id="ENSHCOP00000005902.1"/>
    </source>
</evidence>
<dbReference type="GO" id="GO:0005737">
    <property type="term" value="C:cytoplasm"/>
    <property type="evidence" value="ECO:0007669"/>
    <property type="project" value="TreeGrafter"/>
</dbReference>
<evidence type="ECO:0000256" key="2">
    <source>
        <dbReference type="ARBA" id="ARBA00010532"/>
    </source>
</evidence>
<dbReference type="GO" id="GO:0044539">
    <property type="term" value="P:long-chain fatty acid import into cell"/>
    <property type="evidence" value="ECO:0007669"/>
    <property type="project" value="TreeGrafter"/>
</dbReference>
<dbReference type="PRINTS" id="PR01609">
    <property type="entry name" value="CD36FAMILY"/>
</dbReference>
<dbReference type="GO" id="GO:0019915">
    <property type="term" value="P:lipid storage"/>
    <property type="evidence" value="ECO:0007669"/>
    <property type="project" value="TreeGrafter"/>
</dbReference>
<keyword evidence="6" id="KW-0325">Glycoprotein</keyword>
<evidence type="ECO:0000313" key="9">
    <source>
        <dbReference type="Proteomes" id="UP000264820"/>
    </source>
</evidence>
<dbReference type="GO" id="GO:0034383">
    <property type="term" value="P:low-density lipoprotein particle clearance"/>
    <property type="evidence" value="ECO:0007669"/>
    <property type="project" value="TreeGrafter"/>
</dbReference>
<dbReference type="GO" id="GO:0005044">
    <property type="term" value="F:scavenger receptor activity"/>
    <property type="evidence" value="ECO:0007669"/>
    <property type="project" value="TreeGrafter"/>
</dbReference>
<keyword evidence="4" id="KW-1133">Transmembrane helix</keyword>
<dbReference type="GO" id="GO:0042953">
    <property type="term" value="P:lipoprotein transport"/>
    <property type="evidence" value="ECO:0007669"/>
    <property type="project" value="TreeGrafter"/>
</dbReference>
<dbReference type="InterPro" id="IPR002159">
    <property type="entry name" value="CD36_fam"/>
</dbReference>
<comment type="similarity">
    <text evidence="2">Belongs to the CD36 family.</text>
</comment>
<accession>A0A3Q2XP77</accession>
<dbReference type="PANTHER" id="PTHR11923">
    <property type="entry name" value="SCAVENGER RECEPTOR CLASS B TYPE-1 SR-B1"/>
    <property type="match status" value="1"/>
</dbReference>
<reference evidence="8" key="2">
    <citation type="submission" date="2025-09" db="UniProtKB">
        <authorList>
            <consortium name="Ensembl"/>
        </authorList>
    </citation>
    <scope>IDENTIFICATION</scope>
</reference>
<protein>
    <submittedName>
        <fullName evidence="8">Uncharacterized protein</fullName>
    </submittedName>
</protein>
<keyword evidence="7" id="KW-0732">Signal</keyword>
<proteinExistence type="inferred from homology"/>
<dbReference type="AlphaFoldDB" id="A0A3Q2XP77"/>
<evidence type="ECO:0000256" key="4">
    <source>
        <dbReference type="ARBA" id="ARBA00022989"/>
    </source>
</evidence>
<dbReference type="GO" id="GO:0150094">
    <property type="term" value="P:amyloid-beta clearance by cellular catabolic process"/>
    <property type="evidence" value="ECO:0007669"/>
    <property type="project" value="TreeGrafter"/>
</dbReference>
<dbReference type="GO" id="GO:0030169">
    <property type="term" value="F:low-density lipoprotein particle binding"/>
    <property type="evidence" value="ECO:0007669"/>
    <property type="project" value="TreeGrafter"/>
</dbReference>
<keyword evidence="3" id="KW-0812">Transmembrane</keyword>
<dbReference type="Pfam" id="PF01130">
    <property type="entry name" value="CD36"/>
    <property type="match status" value="1"/>
</dbReference>
<evidence type="ECO:0000256" key="1">
    <source>
        <dbReference type="ARBA" id="ARBA00004370"/>
    </source>
</evidence>
<dbReference type="GeneTree" id="ENSGT00980000199284"/>